<feature type="binding site" evidence="4">
    <location>
        <position position="2"/>
    </location>
    <ligand>
        <name>Ni(2+)</name>
        <dbReference type="ChEBI" id="CHEBI:49786"/>
    </ligand>
</feature>
<evidence type="ECO:0000313" key="6">
    <source>
        <dbReference type="Proteomes" id="UP000676967"/>
    </source>
</evidence>
<keyword evidence="3 4" id="KW-0862">Zinc</keyword>
<keyword evidence="6" id="KW-1185">Reference proteome</keyword>
<feature type="binding site" evidence="4">
    <location>
        <position position="68"/>
    </location>
    <ligand>
        <name>Zn(2+)</name>
        <dbReference type="ChEBI" id="CHEBI:29105"/>
    </ligand>
</feature>
<keyword evidence="2 4" id="KW-0479">Metal-binding</keyword>
<dbReference type="HAMAP" id="MF_00213">
    <property type="entry name" value="HypA_HybF"/>
    <property type="match status" value="1"/>
</dbReference>
<dbReference type="PIRSF" id="PIRSF004761">
    <property type="entry name" value="Hydrgn_mat_HypA"/>
    <property type="match status" value="1"/>
</dbReference>
<reference evidence="5 6" key="1">
    <citation type="submission" date="2020-08" db="EMBL/GenBank/DDBJ databases">
        <title>Whole genome shotgun sequence of Actinoplanes ianthinogenes NBRC 13996.</title>
        <authorList>
            <person name="Komaki H."/>
            <person name="Tamura T."/>
        </authorList>
    </citation>
    <scope>NUCLEOTIDE SEQUENCE [LARGE SCALE GENOMIC DNA]</scope>
    <source>
        <strain evidence="5 6">NBRC 13996</strain>
    </source>
</reference>
<dbReference type="RefSeq" id="WP_189333531.1">
    <property type="nucleotide sequence ID" value="NZ_AP023356.1"/>
</dbReference>
<dbReference type="PANTHER" id="PTHR34535:SF3">
    <property type="entry name" value="HYDROGENASE MATURATION FACTOR HYPA"/>
    <property type="match status" value="1"/>
</dbReference>
<dbReference type="Gene3D" id="3.30.2320.80">
    <property type="match status" value="1"/>
</dbReference>
<accession>A0ABM7M2V0</accession>
<dbReference type="InterPro" id="IPR000688">
    <property type="entry name" value="HypA/HybF"/>
</dbReference>
<name>A0ABM7M2V0_9ACTN</name>
<feature type="binding site" evidence="4">
    <location>
        <position position="65"/>
    </location>
    <ligand>
        <name>Zn(2+)</name>
        <dbReference type="ChEBI" id="CHEBI:29105"/>
    </ligand>
</feature>
<gene>
    <name evidence="4 5" type="primary">hypA</name>
    <name evidence="5" type="ORF">Aiant_65770</name>
</gene>
<evidence type="ECO:0000256" key="3">
    <source>
        <dbReference type="ARBA" id="ARBA00022833"/>
    </source>
</evidence>
<evidence type="ECO:0000256" key="1">
    <source>
        <dbReference type="ARBA" id="ARBA00022596"/>
    </source>
</evidence>
<proteinExistence type="inferred from homology"/>
<feature type="binding site" evidence="4">
    <location>
        <position position="83"/>
    </location>
    <ligand>
        <name>Zn(2+)</name>
        <dbReference type="ChEBI" id="CHEBI:29105"/>
    </ligand>
</feature>
<sequence length="104" mass="11045">MHELSIAEGIAGEVRDRAAGRPVRRVTVRVGALHAVQPDALRFGFQLAAAGIELVIEHRPATVLCRACGRESELPDQILLCSCGSADVAVTGGRELEIVTMELA</sequence>
<feature type="binding site" evidence="4">
    <location>
        <position position="81"/>
    </location>
    <ligand>
        <name>Zn(2+)</name>
        <dbReference type="ChEBI" id="CHEBI:29105"/>
    </ligand>
</feature>
<comment type="function">
    <text evidence="4">Involved in the maturation of [NiFe] hydrogenases. Required for nickel insertion into the metal center of the hydrogenase.</text>
</comment>
<dbReference type="EMBL" id="AP023356">
    <property type="protein sequence ID" value="BCJ45920.1"/>
    <property type="molecule type" value="Genomic_DNA"/>
</dbReference>
<organism evidence="5 6">
    <name type="scientific">Actinoplanes ianthinogenes</name>
    <dbReference type="NCBI Taxonomy" id="122358"/>
    <lineage>
        <taxon>Bacteria</taxon>
        <taxon>Bacillati</taxon>
        <taxon>Actinomycetota</taxon>
        <taxon>Actinomycetes</taxon>
        <taxon>Micromonosporales</taxon>
        <taxon>Micromonosporaceae</taxon>
        <taxon>Actinoplanes</taxon>
    </lineage>
</organism>
<evidence type="ECO:0000256" key="2">
    <source>
        <dbReference type="ARBA" id="ARBA00022723"/>
    </source>
</evidence>
<keyword evidence="1 4" id="KW-0533">Nickel</keyword>
<evidence type="ECO:0000313" key="5">
    <source>
        <dbReference type="EMBL" id="BCJ45920.1"/>
    </source>
</evidence>
<comment type="similarity">
    <text evidence="4">Belongs to the HypA/HybF family.</text>
</comment>
<protein>
    <recommendedName>
        <fullName evidence="4">Hydrogenase maturation factor HypA</fullName>
    </recommendedName>
</protein>
<evidence type="ECO:0000256" key="4">
    <source>
        <dbReference type="HAMAP-Rule" id="MF_00213"/>
    </source>
</evidence>
<dbReference type="Pfam" id="PF01155">
    <property type="entry name" value="HypA"/>
    <property type="match status" value="1"/>
</dbReference>
<dbReference type="Proteomes" id="UP000676967">
    <property type="component" value="Chromosome"/>
</dbReference>
<dbReference type="PANTHER" id="PTHR34535">
    <property type="entry name" value="HYDROGENASE MATURATION FACTOR HYPA"/>
    <property type="match status" value="1"/>
</dbReference>